<dbReference type="Gene3D" id="3.40.50.300">
    <property type="entry name" value="P-loop containing nucleotide triphosphate hydrolases"/>
    <property type="match status" value="1"/>
</dbReference>
<proteinExistence type="predicted"/>
<keyword evidence="1" id="KW-0418">Kinase</keyword>
<comment type="caution">
    <text evidence="1">The sequence shown here is derived from an EMBL/GenBank/DDBJ whole genome shotgun (WGS) entry which is preliminary data.</text>
</comment>
<evidence type="ECO:0000313" key="1">
    <source>
        <dbReference type="EMBL" id="TCL55147.1"/>
    </source>
</evidence>
<reference evidence="1 2" key="1">
    <citation type="submission" date="2019-03" db="EMBL/GenBank/DDBJ databases">
        <title>Genomic Encyclopedia of Type Strains, Phase IV (KMG-IV): sequencing the most valuable type-strain genomes for metagenomic binning, comparative biology and taxonomic classification.</title>
        <authorList>
            <person name="Goeker M."/>
        </authorList>
    </citation>
    <scope>NUCLEOTIDE SEQUENCE [LARGE SCALE GENOMIC DNA]</scope>
    <source>
        <strain evidence="1 2">LX-B</strain>
    </source>
</reference>
<dbReference type="EMBL" id="SLUN01000057">
    <property type="protein sequence ID" value="TCL55147.1"/>
    <property type="molecule type" value="Genomic_DNA"/>
</dbReference>
<keyword evidence="1" id="KW-0808">Transferase</keyword>
<dbReference type="GO" id="GO:0016301">
    <property type="term" value="F:kinase activity"/>
    <property type="evidence" value="ECO:0007669"/>
    <property type="project" value="UniProtKB-KW"/>
</dbReference>
<dbReference type="InterPro" id="IPR027417">
    <property type="entry name" value="P-loop_NTPase"/>
</dbReference>
<sequence length="103" mass="11656">MRENHPGQTVGRVFERARLCGGVNPGAGHLVGRGDSESDFIPNREEWHPRTEPDLAFLLDIETKQGMSRIQDRSRSGRQTVDRIEVRGAEFQAKVRRGFLEAL</sequence>
<dbReference type="AlphaFoldDB" id="A0A4R1QP89"/>
<organism evidence="1 2">
    <name type="scientific">Hydrogenispora ethanolica</name>
    <dbReference type="NCBI Taxonomy" id="1082276"/>
    <lineage>
        <taxon>Bacteria</taxon>
        <taxon>Bacillati</taxon>
        <taxon>Bacillota</taxon>
        <taxon>Hydrogenispora</taxon>
    </lineage>
</organism>
<name>A0A4R1QP89_HYDET</name>
<dbReference type="OrthoDB" id="9774907at2"/>
<keyword evidence="2" id="KW-1185">Reference proteome</keyword>
<dbReference type="SUPFAM" id="SSF52540">
    <property type="entry name" value="P-loop containing nucleoside triphosphate hydrolases"/>
    <property type="match status" value="1"/>
</dbReference>
<gene>
    <name evidence="1" type="ORF">EDC14_105714</name>
</gene>
<accession>A0A4R1QP89</accession>
<dbReference type="Proteomes" id="UP000295008">
    <property type="component" value="Unassembled WGS sequence"/>
</dbReference>
<protein>
    <submittedName>
        <fullName evidence="1">Thymidylate kinase</fullName>
    </submittedName>
</protein>
<evidence type="ECO:0000313" key="2">
    <source>
        <dbReference type="Proteomes" id="UP000295008"/>
    </source>
</evidence>